<dbReference type="AlphaFoldDB" id="A0A822VBM8"/>
<evidence type="ECO:0000313" key="3">
    <source>
        <dbReference type="Proteomes" id="UP000192074"/>
    </source>
</evidence>
<feature type="transmembrane region" description="Helical" evidence="1">
    <location>
        <begin position="69"/>
        <end position="97"/>
    </location>
</feature>
<protein>
    <submittedName>
        <fullName evidence="2">Uncharacterized protein</fullName>
    </submittedName>
</protein>
<evidence type="ECO:0000256" key="1">
    <source>
        <dbReference type="SAM" id="Phobius"/>
    </source>
</evidence>
<accession>A0A822VBM8</accession>
<reference evidence="2 3" key="1">
    <citation type="submission" date="2016-01" db="EMBL/GenBank/DDBJ databases">
        <authorList>
            <person name="Regsiter A."/>
            <person name="william w."/>
        </authorList>
    </citation>
    <scope>NUCLEOTIDE SEQUENCE [LARGE SCALE GENOMIC DNA]</scope>
    <source>
        <strain evidence="2 3">B6</strain>
    </source>
</reference>
<name>A0A822VBM8_AGRTU</name>
<sequence length="158" mass="17758">MFTPDNPRRSVGSFSDLPGFFGIPARLLAGDVLQQIARRLRLGRVSRVAEFWRIAVPKQEQSFFGGCLLMFWLISAASFSGYVILAFFILVGLARFARHMCLAVAEKLPRRSRSRHQLIAWMSAAFFSLLAVRACYIAAVIVDTQFGSNSFEIYSARN</sequence>
<dbReference type="EMBL" id="FCNL01000042">
    <property type="protein sequence ID" value="CVI25228.1"/>
    <property type="molecule type" value="Genomic_DNA"/>
</dbReference>
<dbReference type="RefSeq" id="WP_080868796.1">
    <property type="nucleotide sequence ID" value="NZ_LT009760.1"/>
</dbReference>
<comment type="caution">
    <text evidence="2">The sequence shown here is derived from an EMBL/GenBank/DDBJ whole genome shotgun (WGS) entry which is preliminary data.</text>
</comment>
<proteinExistence type="predicted"/>
<keyword evidence="1" id="KW-0812">Transmembrane</keyword>
<keyword evidence="1" id="KW-1133">Transmembrane helix</keyword>
<keyword evidence="1" id="KW-0472">Membrane</keyword>
<evidence type="ECO:0000313" key="2">
    <source>
        <dbReference type="EMBL" id="CVI25228.1"/>
    </source>
</evidence>
<gene>
    <name evidence="2" type="ORF">AGR4A_pAt30043</name>
</gene>
<organism evidence="2 3">
    <name type="scientific">Agrobacterium tumefaciens str. B6</name>
    <dbReference type="NCBI Taxonomy" id="1183423"/>
    <lineage>
        <taxon>Bacteria</taxon>
        <taxon>Pseudomonadati</taxon>
        <taxon>Pseudomonadota</taxon>
        <taxon>Alphaproteobacteria</taxon>
        <taxon>Hyphomicrobiales</taxon>
        <taxon>Rhizobiaceae</taxon>
        <taxon>Rhizobium/Agrobacterium group</taxon>
        <taxon>Agrobacterium</taxon>
        <taxon>Agrobacterium tumefaciens complex</taxon>
    </lineage>
</organism>
<dbReference type="Proteomes" id="UP000192074">
    <property type="component" value="Unassembled WGS sequence"/>
</dbReference>
<feature type="transmembrane region" description="Helical" evidence="1">
    <location>
        <begin position="118"/>
        <end position="142"/>
    </location>
</feature>